<reference evidence="2" key="2">
    <citation type="submission" date="2009-11" db="EMBL/GenBank/DDBJ databases">
        <title>The Genome Sequence of Allomyces macrogynus strain ATCC 38327.</title>
        <authorList>
            <consortium name="The Broad Institute Genome Sequencing Platform"/>
            <person name="Russ C."/>
            <person name="Cuomo C."/>
            <person name="Shea T."/>
            <person name="Young S.K."/>
            <person name="Zeng Q."/>
            <person name="Koehrsen M."/>
            <person name="Haas B."/>
            <person name="Borodovsky M."/>
            <person name="Guigo R."/>
            <person name="Alvarado L."/>
            <person name="Berlin A."/>
            <person name="Borenstein D."/>
            <person name="Chen Z."/>
            <person name="Engels R."/>
            <person name="Freedman E."/>
            <person name="Gellesch M."/>
            <person name="Goldberg J."/>
            <person name="Griggs A."/>
            <person name="Gujja S."/>
            <person name="Heiman D."/>
            <person name="Hepburn T."/>
            <person name="Howarth C."/>
            <person name="Jen D."/>
            <person name="Larson L."/>
            <person name="Lewis B."/>
            <person name="Mehta T."/>
            <person name="Park D."/>
            <person name="Pearson M."/>
            <person name="Roberts A."/>
            <person name="Saif S."/>
            <person name="Shenoy N."/>
            <person name="Sisk P."/>
            <person name="Stolte C."/>
            <person name="Sykes S."/>
            <person name="Walk T."/>
            <person name="White J."/>
            <person name="Yandava C."/>
            <person name="Burger G."/>
            <person name="Gray M.W."/>
            <person name="Holland P.W.H."/>
            <person name="King N."/>
            <person name="Lang F.B.F."/>
            <person name="Roger A.J."/>
            <person name="Ruiz-Trillo I."/>
            <person name="Lander E."/>
            <person name="Nusbaum C."/>
        </authorList>
    </citation>
    <scope>NUCLEOTIDE SEQUENCE [LARGE SCALE GENOMIC DNA]</scope>
    <source>
        <strain evidence="2">ATCC 38327</strain>
    </source>
</reference>
<gene>
    <name evidence="1" type="ORF">AMAG_19541</name>
</gene>
<sequence>MSIAGHLDQFLAARHPRPRGAHSAPAIGPVTLAVPAGSWPPLAALDRVRVTAQAYTLNADLVLAEPGIRVMHDSTTPAPPLSSLAQTWAMQESSWPSLPGWPRTPPFDMGADVADATAAAVFRSCPAASALWVPKDVAAAIHVILTMPVGAEVANEGR</sequence>
<dbReference type="OrthoDB" id="10417527at2759"/>
<name>A0A0L0SWJ4_ALLM3</name>
<organism evidence="1 2">
    <name type="scientific">Allomyces macrogynus (strain ATCC 38327)</name>
    <name type="common">Allomyces javanicus var. macrogynus</name>
    <dbReference type="NCBI Taxonomy" id="578462"/>
    <lineage>
        <taxon>Eukaryota</taxon>
        <taxon>Fungi</taxon>
        <taxon>Fungi incertae sedis</taxon>
        <taxon>Blastocladiomycota</taxon>
        <taxon>Blastocladiomycetes</taxon>
        <taxon>Blastocladiales</taxon>
        <taxon>Blastocladiaceae</taxon>
        <taxon>Allomyces</taxon>
    </lineage>
</organism>
<dbReference type="Proteomes" id="UP000054350">
    <property type="component" value="Unassembled WGS sequence"/>
</dbReference>
<reference evidence="1 2" key="1">
    <citation type="submission" date="2009-11" db="EMBL/GenBank/DDBJ databases">
        <title>Annotation of Allomyces macrogynus ATCC 38327.</title>
        <authorList>
            <consortium name="The Broad Institute Genome Sequencing Platform"/>
            <person name="Russ C."/>
            <person name="Cuomo C."/>
            <person name="Burger G."/>
            <person name="Gray M.W."/>
            <person name="Holland P.W.H."/>
            <person name="King N."/>
            <person name="Lang F.B.F."/>
            <person name="Roger A.J."/>
            <person name="Ruiz-Trillo I."/>
            <person name="Young S.K."/>
            <person name="Zeng Q."/>
            <person name="Gargeya S."/>
            <person name="Fitzgerald M."/>
            <person name="Haas B."/>
            <person name="Abouelleil A."/>
            <person name="Alvarado L."/>
            <person name="Arachchi H.M."/>
            <person name="Berlin A."/>
            <person name="Chapman S.B."/>
            <person name="Gearin G."/>
            <person name="Goldberg J."/>
            <person name="Griggs A."/>
            <person name="Gujja S."/>
            <person name="Hansen M."/>
            <person name="Heiman D."/>
            <person name="Howarth C."/>
            <person name="Larimer J."/>
            <person name="Lui A."/>
            <person name="MacDonald P.J.P."/>
            <person name="McCowen C."/>
            <person name="Montmayeur A."/>
            <person name="Murphy C."/>
            <person name="Neiman D."/>
            <person name="Pearson M."/>
            <person name="Priest M."/>
            <person name="Roberts A."/>
            <person name="Saif S."/>
            <person name="Shea T."/>
            <person name="Sisk P."/>
            <person name="Stolte C."/>
            <person name="Sykes S."/>
            <person name="Wortman J."/>
            <person name="Nusbaum C."/>
            <person name="Birren B."/>
        </authorList>
    </citation>
    <scope>NUCLEOTIDE SEQUENCE [LARGE SCALE GENOMIC DNA]</scope>
    <source>
        <strain evidence="1 2">ATCC 38327</strain>
    </source>
</reference>
<accession>A0A0L0SWJ4</accession>
<evidence type="ECO:0000313" key="2">
    <source>
        <dbReference type="Proteomes" id="UP000054350"/>
    </source>
</evidence>
<keyword evidence="2" id="KW-1185">Reference proteome</keyword>
<dbReference type="VEuPathDB" id="FungiDB:AMAG_19541"/>
<protein>
    <submittedName>
        <fullName evidence="1">Uncharacterized protein</fullName>
    </submittedName>
</protein>
<dbReference type="AlphaFoldDB" id="A0A0L0SWJ4"/>
<evidence type="ECO:0000313" key="1">
    <source>
        <dbReference type="EMBL" id="KNE66877.1"/>
    </source>
</evidence>
<proteinExistence type="predicted"/>
<dbReference type="EMBL" id="GG745351">
    <property type="protein sequence ID" value="KNE66877.1"/>
    <property type="molecule type" value="Genomic_DNA"/>
</dbReference>